<keyword evidence="3" id="KW-1185">Reference proteome</keyword>
<organism evidence="2 3">
    <name type="scientific">Fulvivirga kasyanovii</name>
    <dbReference type="NCBI Taxonomy" id="396812"/>
    <lineage>
        <taxon>Bacteria</taxon>
        <taxon>Pseudomonadati</taxon>
        <taxon>Bacteroidota</taxon>
        <taxon>Cytophagia</taxon>
        <taxon>Cytophagales</taxon>
        <taxon>Fulvivirgaceae</taxon>
        <taxon>Fulvivirga</taxon>
    </lineage>
</organism>
<dbReference type="EMBL" id="SMLW01000536">
    <property type="protein sequence ID" value="MTI25732.1"/>
    <property type="molecule type" value="Genomic_DNA"/>
</dbReference>
<protein>
    <recommendedName>
        <fullName evidence="4">Anti-sigma factor</fullName>
    </recommendedName>
</protein>
<evidence type="ECO:0000256" key="1">
    <source>
        <dbReference type="SAM" id="MobiDB-lite"/>
    </source>
</evidence>
<comment type="caution">
    <text evidence="2">The sequence shown here is derived from an EMBL/GenBank/DDBJ whole genome shotgun (WGS) entry which is preliminary data.</text>
</comment>
<dbReference type="Proteomes" id="UP000798808">
    <property type="component" value="Unassembled WGS sequence"/>
</dbReference>
<sequence>MSNLELIDAYFGNEMTEAEMLAFEKRLQKEPELNKEFEFQRDIVDAIKKERTAELKAMLDKVPVGGGTSGSFTMGKIVSTAAIVGIVAFGVYYFWPAEEAPVETKPETEVTTTTPAEDNPTKEVEPAIEEEEPLIAENKEEEEKPVGKASEKVVEEKPEENKENPAISKPEINKPNPVPTFDTQEDLNDSLEAPGGNLVTKPDEDHTTLDVEIDNTHKNFSFHYQFKSGKLYLYGSFDKGLYEILEINSKEGKTLFLYYKDKFYPLRTNQLKIVPLEPVKESTLVEKLEKAREEG</sequence>
<evidence type="ECO:0008006" key="4">
    <source>
        <dbReference type="Google" id="ProtNLM"/>
    </source>
</evidence>
<feature type="compositionally biased region" description="Basic and acidic residues" evidence="1">
    <location>
        <begin position="137"/>
        <end position="163"/>
    </location>
</feature>
<evidence type="ECO:0000313" key="2">
    <source>
        <dbReference type="EMBL" id="MTI25732.1"/>
    </source>
</evidence>
<dbReference type="RefSeq" id="WP_155172099.1">
    <property type="nucleotide sequence ID" value="NZ_BAAAFL010000053.1"/>
</dbReference>
<feature type="region of interest" description="Disordered" evidence="1">
    <location>
        <begin position="102"/>
        <end position="205"/>
    </location>
</feature>
<evidence type="ECO:0000313" key="3">
    <source>
        <dbReference type="Proteomes" id="UP000798808"/>
    </source>
</evidence>
<proteinExistence type="predicted"/>
<accession>A0ABW9RNL2</accession>
<gene>
    <name evidence="2" type="ORF">E1163_12320</name>
</gene>
<reference evidence="2 3" key="1">
    <citation type="submission" date="2019-02" db="EMBL/GenBank/DDBJ databases">
        <authorList>
            <person name="Goldberg S.R."/>
            <person name="Haltli B.A."/>
            <person name="Correa H."/>
            <person name="Russell K.G."/>
        </authorList>
    </citation>
    <scope>NUCLEOTIDE SEQUENCE [LARGE SCALE GENOMIC DNA]</scope>
    <source>
        <strain evidence="2 3">JCM 16186</strain>
    </source>
</reference>
<name>A0ABW9RNL2_9BACT</name>